<keyword evidence="3 8" id="KW-0949">S-adenosyl-L-methionine</keyword>
<dbReference type="InterPro" id="IPR006638">
    <property type="entry name" value="Elp3/MiaA/NifB-like_rSAM"/>
</dbReference>
<evidence type="ECO:0000313" key="11">
    <source>
        <dbReference type="Proteomes" id="UP000559626"/>
    </source>
</evidence>
<protein>
    <recommendedName>
        <fullName evidence="8">Lipoyl synthase</fullName>
        <ecNumber evidence="8">2.8.1.8</ecNumber>
    </recommendedName>
    <alternativeName>
        <fullName evidence="8">Lip-syn</fullName>
        <shortName evidence="8">LS</shortName>
    </alternativeName>
    <alternativeName>
        <fullName evidence="8">Lipoate synthase</fullName>
    </alternativeName>
    <alternativeName>
        <fullName evidence="8">Lipoic acid synthase</fullName>
    </alternativeName>
    <alternativeName>
        <fullName evidence="8">Sulfur insertion protein LipA</fullName>
    </alternativeName>
</protein>
<dbReference type="InterPro" id="IPR007197">
    <property type="entry name" value="rSAM"/>
</dbReference>
<feature type="binding site" evidence="8">
    <location>
        <position position="93"/>
    </location>
    <ligand>
        <name>[4Fe-4S] cluster</name>
        <dbReference type="ChEBI" id="CHEBI:49883"/>
        <label>2</label>
        <note>4Fe-4S-S-AdoMet</note>
    </ligand>
</feature>
<organism evidence="10 11">
    <name type="scientific">Hymenobacter polaris</name>
    <dbReference type="NCBI Taxonomy" id="2682546"/>
    <lineage>
        <taxon>Bacteria</taxon>
        <taxon>Pseudomonadati</taxon>
        <taxon>Bacteroidota</taxon>
        <taxon>Cytophagia</taxon>
        <taxon>Cytophagales</taxon>
        <taxon>Hymenobacteraceae</taxon>
        <taxon>Hymenobacter</taxon>
    </lineage>
</organism>
<dbReference type="HAMAP" id="MF_00206">
    <property type="entry name" value="Lipoyl_synth"/>
    <property type="match status" value="1"/>
</dbReference>
<evidence type="ECO:0000259" key="9">
    <source>
        <dbReference type="PROSITE" id="PS51918"/>
    </source>
</evidence>
<dbReference type="SFLD" id="SFLDF00271">
    <property type="entry name" value="lipoyl_synthase"/>
    <property type="match status" value="1"/>
</dbReference>
<name>A0A7Y0FNQ5_9BACT</name>
<evidence type="ECO:0000256" key="5">
    <source>
        <dbReference type="ARBA" id="ARBA00023004"/>
    </source>
</evidence>
<comment type="cofactor">
    <cofactor evidence="8">
        <name>[4Fe-4S] cluster</name>
        <dbReference type="ChEBI" id="CHEBI:49883"/>
    </cofactor>
    <text evidence="8">Binds 2 [4Fe-4S] clusters per subunit. One cluster is coordinated with 3 cysteines and an exchangeable S-adenosyl-L-methionine.</text>
</comment>
<dbReference type="GO" id="GO:0009249">
    <property type="term" value="P:protein lipoylation"/>
    <property type="evidence" value="ECO:0007669"/>
    <property type="project" value="UniProtKB-UniRule"/>
</dbReference>
<comment type="pathway">
    <text evidence="8">Protein modification; protein lipoylation via endogenous pathway; protein N(6)-(lipoyl)lysine from octanoyl-[acyl-carrier-protein]: step 2/2.</text>
</comment>
<dbReference type="SFLD" id="SFLDG01058">
    <property type="entry name" value="lipoyl_synthase_like"/>
    <property type="match status" value="1"/>
</dbReference>
<evidence type="ECO:0000256" key="2">
    <source>
        <dbReference type="ARBA" id="ARBA00022679"/>
    </source>
</evidence>
<comment type="similarity">
    <text evidence="8">Belongs to the radical SAM superfamily. Lipoyl synthase family.</text>
</comment>
<gene>
    <name evidence="8 10" type="primary">lipA</name>
    <name evidence="10" type="ORF">HHL22_16670</name>
</gene>
<feature type="binding site" evidence="8">
    <location>
        <position position="68"/>
    </location>
    <ligand>
        <name>[4Fe-4S] cluster</name>
        <dbReference type="ChEBI" id="CHEBI:49883"/>
        <label>1</label>
    </ligand>
</feature>
<dbReference type="InterPro" id="IPR058240">
    <property type="entry name" value="rSAM_sf"/>
</dbReference>
<dbReference type="GO" id="GO:0051539">
    <property type="term" value="F:4 iron, 4 sulfur cluster binding"/>
    <property type="evidence" value="ECO:0007669"/>
    <property type="project" value="UniProtKB-UniRule"/>
</dbReference>
<keyword evidence="1 8" id="KW-0004">4Fe-4S</keyword>
<feature type="binding site" evidence="8">
    <location>
        <position position="96"/>
    </location>
    <ligand>
        <name>[4Fe-4S] cluster</name>
        <dbReference type="ChEBI" id="CHEBI:49883"/>
        <label>2</label>
        <note>4Fe-4S-S-AdoMet</note>
    </ligand>
</feature>
<dbReference type="AlphaFoldDB" id="A0A7Y0FNQ5"/>
<evidence type="ECO:0000256" key="7">
    <source>
        <dbReference type="ARBA" id="ARBA00047326"/>
    </source>
</evidence>
<dbReference type="PIRSF" id="PIRSF005963">
    <property type="entry name" value="Lipoyl_synth"/>
    <property type="match status" value="1"/>
</dbReference>
<evidence type="ECO:0000256" key="6">
    <source>
        <dbReference type="ARBA" id="ARBA00023014"/>
    </source>
</evidence>
<sequence>MDSLLLTLPVIQAQPQTAALAPAEPAAPARARKPDWLRVKLPIGPDYAAVRQLVDEHKLHTICQSGNCPNMGECWGAGTATFMILGNVCTRSCSFCAVATGRPSELDLDEPRRVAEAISLMKVKHAVITSVNRDELKDRGAGVWRDTVVLTKQLSPGTTIETLIPDVKANWEALEVMTSGGQEVISHNMETVGSLYRLVRPQAKYDRSLEQIRRTKLAGHRTKSGIMLGLGEKPDEVHQAMDDLVANGLDILTLGQYLQPTKRHLEVAEFIHPDAFAAYKEEGLKRGLKYVESGPLVRSSYHAERHVNVPI</sequence>
<evidence type="ECO:0000256" key="8">
    <source>
        <dbReference type="HAMAP-Rule" id="MF_00206"/>
    </source>
</evidence>
<dbReference type="Pfam" id="PF04055">
    <property type="entry name" value="Radical_SAM"/>
    <property type="match status" value="1"/>
</dbReference>
<keyword evidence="6 8" id="KW-0411">Iron-sulfur</keyword>
<dbReference type="SMART" id="SM00729">
    <property type="entry name" value="Elp3"/>
    <property type="match status" value="1"/>
</dbReference>
<dbReference type="NCBIfam" id="TIGR00510">
    <property type="entry name" value="lipA"/>
    <property type="match status" value="1"/>
</dbReference>
<dbReference type="InterPro" id="IPR003698">
    <property type="entry name" value="Lipoyl_synth"/>
</dbReference>
<evidence type="ECO:0000256" key="4">
    <source>
        <dbReference type="ARBA" id="ARBA00022723"/>
    </source>
</evidence>
<keyword evidence="4 8" id="KW-0479">Metal-binding</keyword>
<evidence type="ECO:0000313" key="10">
    <source>
        <dbReference type="EMBL" id="NML66841.1"/>
    </source>
</evidence>
<feature type="binding site" evidence="8">
    <location>
        <position position="74"/>
    </location>
    <ligand>
        <name>[4Fe-4S] cluster</name>
        <dbReference type="ChEBI" id="CHEBI:49883"/>
        <label>1</label>
    </ligand>
</feature>
<dbReference type="PROSITE" id="PS51918">
    <property type="entry name" value="RADICAL_SAM"/>
    <property type="match status" value="1"/>
</dbReference>
<dbReference type="PANTHER" id="PTHR10949:SF0">
    <property type="entry name" value="LIPOYL SYNTHASE, MITOCHONDRIAL"/>
    <property type="match status" value="1"/>
</dbReference>
<dbReference type="GO" id="GO:0046872">
    <property type="term" value="F:metal ion binding"/>
    <property type="evidence" value="ECO:0007669"/>
    <property type="project" value="UniProtKB-KW"/>
</dbReference>
<comment type="catalytic activity">
    <reaction evidence="7 8">
        <text>[[Fe-S] cluster scaffold protein carrying a second [4Fe-4S](2+) cluster] + N(6)-octanoyl-L-lysyl-[protein] + 2 oxidized [2Fe-2S]-[ferredoxin] + 2 S-adenosyl-L-methionine + 4 H(+) = [[Fe-S] cluster scaffold protein] + N(6)-[(R)-dihydrolipoyl]-L-lysyl-[protein] + 4 Fe(3+) + 2 hydrogen sulfide + 2 5'-deoxyadenosine + 2 L-methionine + 2 reduced [2Fe-2S]-[ferredoxin]</text>
        <dbReference type="Rhea" id="RHEA:16585"/>
        <dbReference type="Rhea" id="RHEA-COMP:9928"/>
        <dbReference type="Rhea" id="RHEA-COMP:10000"/>
        <dbReference type="Rhea" id="RHEA-COMP:10001"/>
        <dbReference type="Rhea" id="RHEA-COMP:10475"/>
        <dbReference type="Rhea" id="RHEA-COMP:14568"/>
        <dbReference type="Rhea" id="RHEA-COMP:14569"/>
        <dbReference type="ChEBI" id="CHEBI:15378"/>
        <dbReference type="ChEBI" id="CHEBI:17319"/>
        <dbReference type="ChEBI" id="CHEBI:29034"/>
        <dbReference type="ChEBI" id="CHEBI:29919"/>
        <dbReference type="ChEBI" id="CHEBI:33722"/>
        <dbReference type="ChEBI" id="CHEBI:33737"/>
        <dbReference type="ChEBI" id="CHEBI:33738"/>
        <dbReference type="ChEBI" id="CHEBI:57844"/>
        <dbReference type="ChEBI" id="CHEBI:59789"/>
        <dbReference type="ChEBI" id="CHEBI:78809"/>
        <dbReference type="ChEBI" id="CHEBI:83100"/>
        <dbReference type="EC" id="2.8.1.8"/>
    </reaction>
</comment>
<dbReference type="NCBIfam" id="NF004019">
    <property type="entry name" value="PRK05481.1"/>
    <property type="match status" value="1"/>
</dbReference>
<dbReference type="EMBL" id="JABBGH010000003">
    <property type="protein sequence ID" value="NML66841.1"/>
    <property type="molecule type" value="Genomic_DNA"/>
</dbReference>
<keyword evidence="5 8" id="KW-0408">Iron</keyword>
<evidence type="ECO:0000256" key="3">
    <source>
        <dbReference type="ARBA" id="ARBA00022691"/>
    </source>
</evidence>
<feature type="binding site" evidence="8">
    <location>
        <position position="300"/>
    </location>
    <ligand>
        <name>[4Fe-4S] cluster</name>
        <dbReference type="ChEBI" id="CHEBI:49883"/>
        <label>1</label>
    </ligand>
</feature>
<comment type="function">
    <text evidence="8">Catalyzes the radical-mediated insertion of two sulfur atoms into the C-6 and C-8 positions of the octanoyl moiety bound to the lipoyl domains of lipoate-dependent enzymes, thereby converting the octanoylated domains into lipoylated derivatives.</text>
</comment>
<dbReference type="GO" id="GO:0016992">
    <property type="term" value="F:lipoate synthase activity"/>
    <property type="evidence" value="ECO:0007669"/>
    <property type="project" value="UniProtKB-UniRule"/>
</dbReference>
<dbReference type="Gene3D" id="3.20.20.70">
    <property type="entry name" value="Aldolase class I"/>
    <property type="match status" value="1"/>
</dbReference>
<dbReference type="SFLD" id="SFLDS00029">
    <property type="entry name" value="Radical_SAM"/>
    <property type="match status" value="1"/>
</dbReference>
<keyword evidence="2 8" id="KW-0808">Transferase</keyword>
<proteinExistence type="inferred from homology"/>
<dbReference type="RefSeq" id="WP_169532552.1">
    <property type="nucleotide sequence ID" value="NZ_JABBGH010000003.1"/>
</dbReference>
<accession>A0A7Y0FNQ5</accession>
<dbReference type="SUPFAM" id="SSF102114">
    <property type="entry name" value="Radical SAM enzymes"/>
    <property type="match status" value="1"/>
</dbReference>
<keyword evidence="8" id="KW-0963">Cytoplasm</keyword>
<keyword evidence="11" id="KW-1185">Reference proteome</keyword>
<evidence type="ECO:0000256" key="1">
    <source>
        <dbReference type="ARBA" id="ARBA00022485"/>
    </source>
</evidence>
<dbReference type="EC" id="2.8.1.8" evidence="8"/>
<dbReference type="InterPro" id="IPR013785">
    <property type="entry name" value="Aldolase_TIM"/>
</dbReference>
<reference evidence="10 11" key="1">
    <citation type="submission" date="2020-04" db="EMBL/GenBank/DDBJ databases">
        <title>Hymenobacter polaris sp. nov., isolated from Arctic soil.</title>
        <authorList>
            <person name="Dahal R.H."/>
        </authorList>
    </citation>
    <scope>NUCLEOTIDE SEQUENCE [LARGE SCALE GENOMIC DNA]</scope>
    <source>
        <strain evidence="10 11">RP-2-7</strain>
    </source>
</reference>
<feature type="domain" description="Radical SAM core" evidence="9">
    <location>
        <begin position="75"/>
        <end position="289"/>
    </location>
</feature>
<dbReference type="GO" id="GO:0005737">
    <property type="term" value="C:cytoplasm"/>
    <property type="evidence" value="ECO:0007669"/>
    <property type="project" value="UniProtKB-SubCell"/>
</dbReference>
<comment type="caution">
    <text evidence="10">The sequence shown here is derived from an EMBL/GenBank/DDBJ whole genome shotgun (WGS) entry which is preliminary data.</text>
</comment>
<feature type="binding site" evidence="8">
    <location>
        <position position="63"/>
    </location>
    <ligand>
        <name>[4Fe-4S] cluster</name>
        <dbReference type="ChEBI" id="CHEBI:49883"/>
        <label>1</label>
    </ligand>
</feature>
<dbReference type="Proteomes" id="UP000559626">
    <property type="component" value="Unassembled WGS sequence"/>
</dbReference>
<dbReference type="NCBIfam" id="NF009544">
    <property type="entry name" value="PRK12928.1"/>
    <property type="match status" value="1"/>
</dbReference>
<dbReference type="UniPathway" id="UPA00538">
    <property type="reaction ID" value="UER00593"/>
</dbReference>
<feature type="binding site" evidence="8">
    <location>
        <position position="89"/>
    </location>
    <ligand>
        <name>[4Fe-4S] cluster</name>
        <dbReference type="ChEBI" id="CHEBI:49883"/>
        <label>2</label>
        <note>4Fe-4S-S-AdoMet</note>
    </ligand>
</feature>
<dbReference type="PANTHER" id="PTHR10949">
    <property type="entry name" value="LIPOYL SYNTHASE"/>
    <property type="match status" value="1"/>
</dbReference>
<comment type="subcellular location">
    <subcellularLocation>
        <location evidence="8">Cytoplasm</location>
    </subcellularLocation>
</comment>